<feature type="transmembrane region" description="Helical" evidence="2">
    <location>
        <begin position="198"/>
        <end position="219"/>
    </location>
</feature>
<gene>
    <name evidence="3" type="ORF">L6654_17360</name>
</gene>
<feature type="transmembrane region" description="Helical" evidence="2">
    <location>
        <begin position="7"/>
        <end position="28"/>
    </location>
</feature>
<name>A0A9X1RCY2_9BRAD</name>
<keyword evidence="2" id="KW-0812">Transmembrane</keyword>
<evidence type="ECO:0000256" key="2">
    <source>
        <dbReference type="SAM" id="Phobius"/>
    </source>
</evidence>
<protein>
    <submittedName>
        <fullName evidence="3">CbtA family protein</fullName>
    </submittedName>
</protein>
<keyword evidence="2" id="KW-1133">Transmembrane helix</keyword>
<feature type="compositionally biased region" description="Basic and acidic residues" evidence="1">
    <location>
        <begin position="61"/>
        <end position="91"/>
    </location>
</feature>
<feature type="transmembrane region" description="Helical" evidence="2">
    <location>
        <begin position="134"/>
        <end position="153"/>
    </location>
</feature>
<feature type="transmembrane region" description="Helical" evidence="2">
    <location>
        <begin position="173"/>
        <end position="191"/>
    </location>
</feature>
<dbReference type="Pfam" id="PF09490">
    <property type="entry name" value="CbtA"/>
    <property type="match status" value="1"/>
</dbReference>
<dbReference type="Proteomes" id="UP001139054">
    <property type="component" value="Unassembled WGS sequence"/>
</dbReference>
<evidence type="ECO:0000256" key="1">
    <source>
        <dbReference type="SAM" id="MobiDB-lite"/>
    </source>
</evidence>
<feature type="compositionally biased region" description="Low complexity" evidence="1">
    <location>
        <begin position="51"/>
        <end position="60"/>
    </location>
</feature>
<accession>A0A9X1RCY2</accession>
<dbReference type="RefSeq" id="WP_237862131.1">
    <property type="nucleotide sequence ID" value="NZ_JAKLTY010000010.1"/>
</dbReference>
<evidence type="ECO:0000313" key="3">
    <source>
        <dbReference type="EMBL" id="MCG2628404.1"/>
    </source>
</evidence>
<keyword evidence="2" id="KW-0472">Membrane</keyword>
<dbReference type="InterPro" id="IPR012666">
    <property type="entry name" value="CbtA_put"/>
</dbReference>
<reference evidence="3" key="1">
    <citation type="submission" date="2022-01" db="EMBL/GenBank/DDBJ databases">
        <title>Genome sequnece data of strain Bradyrhizobium sp. nov.</title>
        <authorList>
            <person name="Zhang J."/>
        </authorList>
    </citation>
    <scope>NUCLEOTIDE SEQUENCE</scope>
    <source>
        <strain evidence="3">WYCCWR 13023</strain>
    </source>
</reference>
<sequence length="263" mass="27336">MSTFRAIVFASVISGFVVGLLVTAVQQFGTVPLILKAEVFEKAADAHQHDAPATAQPAAAGHDHADHDHAAHDHGDHDRGAGDHDHGGAWEPRDGFERNAYTAAANVLTAIGFALLLAGFFAVRSGATGASVSWHEGLLWGLAGFAVFTLAPGLGLPPELPGVPSAPLLSRQIWWLAAVLATAGGLALIVFRRTVPAAISGVILLTLPHLIGAPDLANVETNVPSSLTHQFVTAVTVTSLVFWTMLGGLTSAVFARFDRGATL</sequence>
<evidence type="ECO:0000313" key="4">
    <source>
        <dbReference type="Proteomes" id="UP001139054"/>
    </source>
</evidence>
<comment type="caution">
    <text evidence="3">The sequence shown here is derived from an EMBL/GenBank/DDBJ whole genome shotgun (WGS) entry which is preliminary data.</text>
</comment>
<organism evidence="3 4">
    <name type="scientific">Bradyrhizobium zhengyangense</name>
    <dbReference type="NCBI Taxonomy" id="2911009"/>
    <lineage>
        <taxon>Bacteria</taxon>
        <taxon>Pseudomonadati</taxon>
        <taxon>Pseudomonadota</taxon>
        <taxon>Alphaproteobacteria</taxon>
        <taxon>Hyphomicrobiales</taxon>
        <taxon>Nitrobacteraceae</taxon>
        <taxon>Bradyrhizobium</taxon>
    </lineage>
</organism>
<feature type="region of interest" description="Disordered" evidence="1">
    <location>
        <begin position="46"/>
        <end position="91"/>
    </location>
</feature>
<feature type="transmembrane region" description="Helical" evidence="2">
    <location>
        <begin position="231"/>
        <end position="255"/>
    </location>
</feature>
<proteinExistence type="predicted"/>
<dbReference type="EMBL" id="JAKLTY010000010">
    <property type="protein sequence ID" value="MCG2628404.1"/>
    <property type="molecule type" value="Genomic_DNA"/>
</dbReference>
<dbReference type="NCBIfam" id="TIGR02458">
    <property type="entry name" value="CbtA"/>
    <property type="match status" value="1"/>
</dbReference>
<dbReference type="AlphaFoldDB" id="A0A9X1RCY2"/>
<feature type="transmembrane region" description="Helical" evidence="2">
    <location>
        <begin position="100"/>
        <end position="122"/>
    </location>
</feature>